<dbReference type="Proteomes" id="UP000576209">
    <property type="component" value="Unassembled WGS sequence"/>
</dbReference>
<sequence length="322" mass="36143">MKRTLILLVAVILFGALAWYATAERTAAGRDYERAFAFPETERIARIFIADREGHRAELTRGGETGWQYNGQPANENVMKNLLQAIEHIEVQSLPTSKAVPNLVRNLAGGGILVQLFDADGTKLRGYYIGGGANGELGTAAIMEESENPYIVHLPMWTGNLRHRFNLRDDEWRSKLLFNVDPARVEYLSIDYPKQRNKSFQLERTAAGGYRVTALYDSGTPELAVPAGVAEGVLSRYEKFYISRYENQDEPSIRAARAVLPFAIIRIKEADRAEQVMKVYPRFVDPAGESLGAYTAFINDDRDWVLLAVETTQPLLVSYDSF</sequence>
<dbReference type="RefSeq" id="WP_183494045.1">
    <property type="nucleotide sequence ID" value="NZ_JACIFF010000001.1"/>
</dbReference>
<dbReference type="EMBL" id="JACIFF010000001">
    <property type="protein sequence ID" value="MBB4077806.1"/>
    <property type="molecule type" value="Genomic_DNA"/>
</dbReference>
<reference evidence="1 2" key="1">
    <citation type="submission" date="2020-08" db="EMBL/GenBank/DDBJ databases">
        <title>Genomic Encyclopedia of Type Strains, Phase IV (KMG-IV): sequencing the most valuable type-strain genomes for metagenomic binning, comparative biology and taxonomic classification.</title>
        <authorList>
            <person name="Goeker M."/>
        </authorList>
    </citation>
    <scope>NUCLEOTIDE SEQUENCE [LARGE SCALE GENOMIC DNA]</scope>
    <source>
        <strain evidence="1 2">DSM 105137</strain>
    </source>
</reference>
<protein>
    <recommendedName>
        <fullName evidence="3">DUF4340 domain-containing protein</fullName>
    </recommendedName>
</protein>
<gene>
    <name evidence="1" type="ORF">GGR28_000407</name>
</gene>
<name>A0A840E9V9_9BACT</name>
<organism evidence="1 2">
    <name type="scientific">Neolewinella aquimaris</name>
    <dbReference type="NCBI Taxonomy" id="1835722"/>
    <lineage>
        <taxon>Bacteria</taxon>
        <taxon>Pseudomonadati</taxon>
        <taxon>Bacteroidota</taxon>
        <taxon>Saprospiria</taxon>
        <taxon>Saprospirales</taxon>
        <taxon>Lewinellaceae</taxon>
        <taxon>Neolewinella</taxon>
    </lineage>
</organism>
<evidence type="ECO:0000313" key="1">
    <source>
        <dbReference type="EMBL" id="MBB4077806.1"/>
    </source>
</evidence>
<evidence type="ECO:0000313" key="2">
    <source>
        <dbReference type="Proteomes" id="UP000576209"/>
    </source>
</evidence>
<accession>A0A840E9V9</accession>
<dbReference type="AlphaFoldDB" id="A0A840E9V9"/>
<comment type="caution">
    <text evidence="1">The sequence shown here is derived from an EMBL/GenBank/DDBJ whole genome shotgun (WGS) entry which is preliminary data.</text>
</comment>
<keyword evidence="2" id="KW-1185">Reference proteome</keyword>
<proteinExistence type="predicted"/>
<evidence type="ECO:0008006" key="3">
    <source>
        <dbReference type="Google" id="ProtNLM"/>
    </source>
</evidence>